<proteinExistence type="predicted"/>
<protein>
    <submittedName>
        <fullName evidence="2">Uncharacterized protein</fullName>
    </submittedName>
</protein>
<keyword evidence="3" id="KW-1185">Reference proteome</keyword>
<organism evidence="2 3">
    <name type="scientific">Stegodyphus mimosarum</name>
    <name type="common">African social velvet spider</name>
    <dbReference type="NCBI Taxonomy" id="407821"/>
    <lineage>
        <taxon>Eukaryota</taxon>
        <taxon>Metazoa</taxon>
        <taxon>Ecdysozoa</taxon>
        <taxon>Arthropoda</taxon>
        <taxon>Chelicerata</taxon>
        <taxon>Arachnida</taxon>
        <taxon>Araneae</taxon>
        <taxon>Araneomorphae</taxon>
        <taxon>Entelegynae</taxon>
        <taxon>Eresoidea</taxon>
        <taxon>Eresidae</taxon>
        <taxon>Stegodyphus</taxon>
    </lineage>
</organism>
<reference evidence="2 3" key="1">
    <citation type="submission" date="2013-11" db="EMBL/GenBank/DDBJ databases">
        <title>Genome sequencing of Stegodyphus mimosarum.</title>
        <authorList>
            <person name="Bechsgaard J."/>
        </authorList>
    </citation>
    <scope>NUCLEOTIDE SEQUENCE [LARGE SCALE GENOMIC DNA]</scope>
</reference>
<name>A0A087TDM7_STEMI</name>
<evidence type="ECO:0000313" key="3">
    <source>
        <dbReference type="Proteomes" id="UP000054359"/>
    </source>
</evidence>
<dbReference type="EMBL" id="KK114742">
    <property type="protein sequence ID" value="KFM63216.1"/>
    <property type="molecule type" value="Genomic_DNA"/>
</dbReference>
<accession>A0A087TDM7</accession>
<gene>
    <name evidence="2" type="ORF">X975_00704</name>
</gene>
<dbReference type="AlphaFoldDB" id="A0A087TDM7"/>
<sequence>MKKSNALTHELKVKEKHLQKLKEQAKIVAWNNYNDFEREHAESETLRRVRELENEYQKIEKNLMECQIIQAKYKLIQEQLR</sequence>
<evidence type="ECO:0000313" key="2">
    <source>
        <dbReference type="EMBL" id="KFM63216.1"/>
    </source>
</evidence>
<dbReference type="Proteomes" id="UP000054359">
    <property type="component" value="Unassembled WGS sequence"/>
</dbReference>
<dbReference type="OrthoDB" id="6428465at2759"/>
<evidence type="ECO:0000256" key="1">
    <source>
        <dbReference type="SAM" id="Coils"/>
    </source>
</evidence>
<feature type="non-terminal residue" evidence="2">
    <location>
        <position position="81"/>
    </location>
</feature>
<keyword evidence="1" id="KW-0175">Coiled coil</keyword>
<feature type="coiled-coil region" evidence="1">
    <location>
        <begin position="4"/>
        <end position="69"/>
    </location>
</feature>